<accession>A0A7S2WEU3</accession>
<keyword evidence="1" id="KW-0812">Transmembrane</keyword>
<feature type="transmembrane region" description="Helical" evidence="1">
    <location>
        <begin position="69"/>
        <end position="91"/>
    </location>
</feature>
<keyword evidence="1" id="KW-1133">Transmembrane helix</keyword>
<dbReference type="AlphaFoldDB" id="A0A7S2WEU3"/>
<organism evidence="2">
    <name type="scientific">Rhizochromulina marina</name>
    <dbReference type="NCBI Taxonomy" id="1034831"/>
    <lineage>
        <taxon>Eukaryota</taxon>
        <taxon>Sar</taxon>
        <taxon>Stramenopiles</taxon>
        <taxon>Ochrophyta</taxon>
        <taxon>Dictyochophyceae</taxon>
        <taxon>Rhizochromulinales</taxon>
        <taxon>Rhizochromulina</taxon>
    </lineage>
</organism>
<keyword evidence="1" id="KW-0472">Membrane</keyword>
<name>A0A7S2WEU3_9STRA</name>
<evidence type="ECO:0000256" key="1">
    <source>
        <dbReference type="SAM" id="Phobius"/>
    </source>
</evidence>
<reference evidence="2" key="1">
    <citation type="submission" date="2021-01" db="EMBL/GenBank/DDBJ databases">
        <authorList>
            <person name="Corre E."/>
            <person name="Pelletier E."/>
            <person name="Niang G."/>
            <person name="Scheremetjew M."/>
            <person name="Finn R."/>
            <person name="Kale V."/>
            <person name="Holt S."/>
            <person name="Cochrane G."/>
            <person name="Meng A."/>
            <person name="Brown T."/>
            <person name="Cohen L."/>
        </authorList>
    </citation>
    <scope>NUCLEOTIDE SEQUENCE</scope>
    <source>
        <strain evidence="2">CCMP1243</strain>
    </source>
</reference>
<proteinExistence type="predicted"/>
<dbReference type="EMBL" id="HBHJ01013158">
    <property type="protein sequence ID" value="CAD9682376.1"/>
    <property type="molecule type" value="Transcribed_RNA"/>
</dbReference>
<gene>
    <name evidence="2" type="ORF">RMAR1173_LOCUS8587</name>
</gene>
<evidence type="ECO:0000313" key="2">
    <source>
        <dbReference type="EMBL" id="CAD9682376.1"/>
    </source>
</evidence>
<feature type="transmembrane region" description="Helical" evidence="1">
    <location>
        <begin position="97"/>
        <end position="124"/>
    </location>
</feature>
<sequence length="147" mass="16035">MNTLVLEPVPLELFWSPSTDGSGHSPSAAVAAALATKEKRASSVSAESVLKNQFLKLEQEQPGTLRRQYYQACALLVFWFALGLAITAALFERALALMFILLQGAAGIIVLVFIAFISLMEFAISSRCNRQRQQGAGNWAPDRRSCS</sequence>
<protein>
    <submittedName>
        <fullName evidence="2">Uncharacterized protein</fullName>
    </submittedName>
</protein>